<reference evidence="3" key="1">
    <citation type="journal article" date="2021" name="Nat. Commun.">
        <title>Genetic determinants of endophytism in the Arabidopsis root mycobiome.</title>
        <authorList>
            <person name="Mesny F."/>
            <person name="Miyauchi S."/>
            <person name="Thiergart T."/>
            <person name="Pickel B."/>
            <person name="Atanasova L."/>
            <person name="Karlsson M."/>
            <person name="Huettel B."/>
            <person name="Barry K.W."/>
            <person name="Haridas S."/>
            <person name="Chen C."/>
            <person name="Bauer D."/>
            <person name="Andreopoulos W."/>
            <person name="Pangilinan J."/>
            <person name="LaButti K."/>
            <person name="Riley R."/>
            <person name="Lipzen A."/>
            <person name="Clum A."/>
            <person name="Drula E."/>
            <person name="Henrissat B."/>
            <person name="Kohler A."/>
            <person name="Grigoriev I.V."/>
            <person name="Martin F.M."/>
            <person name="Hacquard S."/>
        </authorList>
    </citation>
    <scope>NUCLEOTIDE SEQUENCE</scope>
    <source>
        <strain evidence="3">MPI-CAGE-CH-0235</strain>
    </source>
</reference>
<feature type="region of interest" description="Disordered" evidence="1">
    <location>
        <begin position="307"/>
        <end position="333"/>
    </location>
</feature>
<organism evidence="3 4">
    <name type="scientific">Stachybotrys elegans</name>
    <dbReference type="NCBI Taxonomy" id="80388"/>
    <lineage>
        <taxon>Eukaryota</taxon>
        <taxon>Fungi</taxon>
        <taxon>Dikarya</taxon>
        <taxon>Ascomycota</taxon>
        <taxon>Pezizomycotina</taxon>
        <taxon>Sordariomycetes</taxon>
        <taxon>Hypocreomycetidae</taxon>
        <taxon>Hypocreales</taxon>
        <taxon>Stachybotryaceae</taxon>
        <taxon>Stachybotrys</taxon>
    </lineage>
</organism>
<feature type="transmembrane region" description="Helical" evidence="2">
    <location>
        <begin position="266"/>
        <end position="288"/>
    </location>
</feature>
<sequence>MASRTRQQLGNALLGVAIAGGLVSTIGFLLQLIAGSSLISHGARQEVILKDLAPISFNGILPKDNSSELLVHVYWFNRYFAWEYPTAPDGISTAGFTPTSWFSQNVKDDFYLIAADIDVPGDSINCHTFGRGADPCSNAFFEAMRQAWFDLDVPEPSLQWIINVLGLIFAIYTILQEVAIKYKPYWVRCTCFCLKSMCPCPKGTREEIEAMDDYTWDKVRLAYWALLSAWVALSTVGSNVISQLFLSRLRSIQREGDFDMDIKLGGLYEIVGWVSLGFSLLGTACILVKWTMSRRPKGWMEQQALDSMPLDDPVDDDESRPNPNALYKDDTRT</sequence>
<evidence type="ECO:0000313" key="3">
    <source>
        <dbReference type="EMBL" id="KAH7316750.1"/>
    </source>
</evidence>
<evidence type="ECO:0000313" key="4">
    <source>
        <dbReference type="Proteomes" id="UP000813444"/>
    </source>
</evidence>
<evidence type="ECO:0000256" key="1">
    <source>
        <dbReference type="SAM" id="MobiDB-lite"/>
    </source>
</evidence>
<feature type="transmembrane region" description="Helical" evidence="2">
    <location>
        <begin position="157"/>
        <end position="175"/>
    </location>
</feature>
<feature type="transmembrane region" description="Helical" evidence="2">
    <location>
        <begin position="221"/>
        <end position="246"/>
    </location>
</feature>
<name>A0A8K0SNG0_9HYPO</name>
<gene>
    <name evidence="3" type="ORF">B0I35DRAFT_479568</name>
</gene>
<protein>
    <submittedName>
        <fullName evidence="3">Uncharacterized protein</fullName>
    </submittedName>
</protein>
<comment type="caution">
    <text evidence="3">The sequence shown here is derived from an EMBL/GenBank/DDBJ whole genome shotgun (WGS) entry which is preliminary data.</text>
</comment>
<dbReference type="Proteomes" id="UP000813444">
    <property type="component" value="Unassembled WGS sequence"/>
</dbReference>
<feature type="transmembrane region" description="Helical" evidence="2">
    <location>
        <begin position="12"/>
        <end position="34"/>
    </location>
</feature>
<proteinExistence type="predicted"/>
<dbReference type="OrthoDB" id="4818293at2759"/>
<keyword evidence="2" id="KW-0472">Membrane</keyword>
<evidence type="ECO:0000256" key="2">
    <source>
        <dbReference type="SAM" id="Phobius"/>
    </source>
</evidence>
<keyword evidence="2" id="KW-0812">Transmembrane</keyword>
<keyword evidence="2" id="KW-1133">Transmembrane helix</keyword>
<dbReference type="EMBL" id="JAGPNK010000008">
    <property type="protein sequence ID" value="KAH7316750.1"/>
    <property type="molecule type" value="Genomic_DNA"/>
</dbReference>
<keyword evidence="4" id="KW-1185">Reference proteome</keyword>
<accession>A0A8K0SNG0</accession>
<dbReference type="AlphaFoldDB" id="A0A8K0SNG0"/>